<reference evidence="2" key="1">
    <citation type="submission" date="2025-08" db="UniProtKB">
        <authorList>
            <consortium name="RefSeq"/>
        </authorList>
    </citation>
    <scope>IDENTIFICATION</scope>
</reference>
<organism evidence="1 2">
    <name type="scientific">Priapulus caudatus</name>
    <name type="common">Priapulid worm</name>
    <dbReference type="NCBI Taxonomy" id="37621"/>
    <lineage>
        <taxon>Eukaryota</taxon>
        <taxon>Metazoa</taxon>
        <taxon>Ecdysozoa</taxon>
        <taxon>Scalidophora</taxon>
        <taxon>Priapulida</taxon>
        <taxon>Priapulimorpha</taxon>
        <taxon>Priapulimorphida</taxon>
        <taxon>Priapulidae</taxon>
        <taxon>Priapulus</taxon>
    </lineage>
</organism>
<evidence type="ECO:0000313" key="1">
    <source>
        <dbReference type="Proteomes" id="UP000695022"/>
    </source>
</evidence>
<dbReference type="Pfam" id="PF14752">
    <property type="entry name" value="RBP_receptor"/>
    <property type="match status" value="1"/>
</dbReference>
<proteinExistence type="predicted"/>
<dbReference type="InterPro" id="IPR026612">
    <property type="entry name" value="STRA6-like"/>
</dbReference>
<dbReference type="GeneID" id="106812458"/>
<dbReference type="Proteomes" id="UP000695022">
    <property type="component" value="Unplaced"/>
</dbReference>
<keyword evidence="1" id="KW-1185">Reference proteome</keyword>
<evidence type="ECO:0000313" key="2">
    <source>
        <dbReference type="RefSeq" id="XP_014671829.1"/>
    </source>
</evidence>
<sequence>MLMSSHMAYLGLIHVEYCLSHPVVLVFCQNLLTYVRSSADDEPSINGRQSEAMEGRKRAMKRWQVAYTLVRNPQLQDREQRIVSGLTRHVDTWRHYAQGMPALAPLPAASAAAAAAEPSTPDAVTVDAPSSFPIRNGPHEGATAGDAAPTNVANVMLIDPDSSAIGEGEEFHELDLELGGVKLQLGASAC</sequence>
<gene>
    <name evidence="2" type="primary">LOC106812458</name>
</gene>
<name>A0ABM1EI08_PRICU</name>
<protein>
    <submittedName>
        <fullName evidence="2">Uncharacterized protein LOC106812458</fullName>
    </submittedName>
</protein>
<accession>A0ABM1EI08</accession>
<dbReference type="RefSeq" id="XP_014671829.1">
    <property type="nucleotide sequence ID" value="XM_014816343.1"/>
</dbReference>